<keyword evidence="1" id="KW-0346">Stress response</keyword>
<protein>
    <submittedName>
        <fullName evidence="1">Small heat shock protein</fullName>
    </submittedName>
</protein>
<gene>
    <name evidence="1" type="ordered locus">Nham_3919</name>
</gene>
<keyword evidence="2" id="KW-1185">Reference proteome</keyword>
<dbReference type="HOGENOM" id="CLU_3330666_0_0_5"/>
<sequence>MVDAAQRVGRDDNYPPYNIEPLRDDRYQISLAVALRSR</sequence>
<dbReference type="EMBL" id="CP000319">
    <property type="protein sequence ID" value="ABE64608.1"/>
    <property type="molecule type" value="Genomic_DNA"/>
</dbReference>
<dbReference type="Proteomes" id="UP000001953">
    <property type="component" value="Chromosome"/>
</dbReference>
<dbReference type="AlphaFoldDB" id="Q1QGN9"/>
<dbReference type="KEGG" id="nha:Nham_3919"/>
<reference evidence="1 2" key="1">
    <citation type="submission" date="2006-03" db="EMBL/GenBank/DDBJ databases">
        <title>Complete sequence of chromosome of Nitrobacter hamburgensis X14.</title>
        <authorList>
            <consortium name="US DOE Joint Genome Institute"/>
            <person name="Copeland A."/>
            <person name="Lucas S."/>
            <person name="Lapidus A."/>
            <person name="Barry K."/>
            <person name="Detter J.C."/>
            <person name="Glavina del Rio T."/>
            <person name="Hammon N."/>
            <person name="Israni S."/>
            <person name="Dalin E."/>
            <person name="Tice H."/>
            <person name="Pitluck S."/>
            <person name="Chain P."/>
            <person name="Malfatti S."/>
            <person name="Shin M."/>
            <person name="Vergez L."/>
            <person name="Schmutz J."/>
            <person name="Larimer F."/>
            <person name="Land M."/>
            <person name="Hauser L."/>
            <person name="Kyrpides N."/>
            <person name="Ivanova N."/>
            <person name="Ward B."/>
            <person name="Arp D."/>
            <person name="Klotz M."/>
            <person name="Stein L."/>
            <person name="O'Mullan G."/>
            <person name="Starkenburg S."/>
            <person name="Sayavedra L."/>
            <person name="Poret-Peterson A.T."/>
            <person name="Gentry M.E."/>
            <person name="Bruce D."/>
            <person name="Richardson P."/>
        </authorList>
    </citation>
    <scope>NUCLEOTIDE SEQUENCE [LARGE SCALE GENOMIC DNA]</scope>
    <source>
        <strain evidence="2">DSM 10229 / NCIMB 13809 / X14</strain>
    </source>
</reference>
<evidence type="ECO:0000313" key="2">
    <source>
        <dbReference type="Proteomes" id="UP000001953"/>
    </source>
</evidence>
<evidence type="ECO:0000313" key="1">
    <source>
        <dbReference type="EMBL" id="ABE64608.1"/>
    </source>
</evidence>
<proteinExistence type="predicted"/>
<organism evidence="1 2">
    <name type="scientific">Nitrobacter hamburgensis (strain DSM 10229 / NCIMB 13809 / X14)</name>
    <dbReference type="NCBI Taxonomy" id="323097"/>
    <lineage>
        <taxon>Bacteria</taxon>
        <taxon>Pseudomonadati</taxon>
        <taxon>Pseudomonadota</taxon>
        <taxon>Alphaproteobacteria</taxon>
        <taxon>Hyphomicrobiales</taxon>
        <taxon>Nitrobacteraceae</taxon>
        <taxon>Nitrobacter</taxon>
    </lineage>
</organism>
<name>Q1QGN9_NITHX</name>
<accession>Q1QGN9</accession>